<feature type="transmembrane region" description="Helical" evidence="7">
    <location>
        <begin position="796"/>
        <end position="823"/>
    </location>
</feature>
<sequence>MRSFSEVSKRVQNSFHNSTSTTTITTITNTTATTSTTATTTTTATTATTTTTSTITTTTTKTTSTTTTTTAVYCASTCTGTFNSSINTTSCSLYCNDGGSYYCHTTSTYCAGKYYDPAGFGFCNPASSRYTGTCNTTGYCCVYDNYYPDYYCLRDPLADTTLLSTDDYSLIPYCRRLDGTEEEEKIATISNENILNSMTLAELYRQGITSMKLLKWSVPIDMIERHEKIGQNSTEIFYNCSLPWFGSTCQYRYESAVVLPSFNKILQFHNDINDIPNVYVYSNTCYPFLPDCYRGPSPMCLDWHEICDGYFDCLNGEDEQLCDTLEVNECFEDDFRCHFGSQCISSAFLRDGNASTDCLDGSDEVYRVKYSRYETDYLCTRVSTFQCEELRDRRSLVLFPCTMFISASLSTETTTSTTGLCANNRYYYMFFNVLTSLHHISDVRCRQTFYCSLKFSIIPEFTNDNASKFRCEFLGNHCQSEWLVLPESPFIYGFFQFVYLTNRSIAEFDRTIVPDFMCFNASRCPGLCDQGYSGRQCNIQHSCSCSSDSFCLTSSICLCSMKRFGRNCHLTRSVCQSLNNSCENNGLCIPIDDRINVSDFMCLCKENFYGKRCENQITNGISIELNEDMIQQVSIVFIHYIKAFDHSEHHQVTELKKIKYGENRLEIRVKEQFHLLFIELLKQNYYLIIKQETFQKLNYIQMKLSSNQRCVSIDELMNSYTYHHRIKYYPHLCRQNKELMCFYDETYMCICDLNRFSNCFIFNHSMTYDCQGQNYCENNGKCFQDNPNRSFSQQPMIIKISIGIITFMFILGLINGIMSILTFHRKKTRDVGCGYYLLISSSTSICLIIILLIKFWQLLLSQMTILTNRSFVNFNCILLDVSIKVLIAFNDWLDTCVCIERAITVSKGVKFNKNKSKQISKWVILIILIVTILTHLHDPIHRQLIDDIDIDEKRIWCLVQYPSSSH</sequence>
<dbReference type="PROSITE" id="PS00022">
    <property type="entry name" value="EGF_1"/>
    <property type="match status" value="1"/>
</dbReference>
<keyword evidence="7" id="KW-1133">Transmembrane helix</keyword>
<keyword evidence="4 5" id="KW-1015">Disulfide bond</keyword>
<dbReference type="AlphaFoldDB" id="A0A814A830"/>
<feature type="transmembrane region" description="Helical" evidence="7">
    <location>
        <begin position="919"/>
        <end position="936"/>
    </location>
</feature>
<dbReference type="Gene3D" id="4.10.400.10">
    <property type="entry name" value="Low-density Lipoprotein Receptor"/>
    <property type="match status" value="1"/>
</dbReference>
<feature type="domain" description="EGF-like" evidence="8">
    <location>
        <begin position="571"/>
        <end position="614"/>
    </location>
</feature>
<evidence type="ECO:0000259" key="8">
    <source>
        <dbReference type="PROSITE" id="PS50026"/>
    </source>
</evidence>
<dbReference type="Gene3D" id="2.10.25.10">
    <property type="entry name" value="Laminin"/>
    <property type="match status" value="1"/>
</dbReference>
<evidence type="ECO:0000256" key="3">
    <source>
        <dbReference type="ARBA" id="ARBA00022737"/>
    </source>
</evidence>
<dbReference type="SMART" id="SM00192">
    <property type="entry name" value="LDLa"/>
    <property type="match status" value="2"/>
</dbReference>
<comment type="caution">
    <text evidence="5">Lacks conserved residue(s) required for the propagation of feature annotation.</text>
</comment>
<protein>
    <recommendedName>
        <fullName evidence="8">EGF-like domain-containing protein</fullName>
    </recommendedName>
</protein>
<dbReference type="Gene3D" id="1.20.1070.10">
    <property type="entry name" value="Rhodopsin 7-helix transmembrane proteins"/>
    <property type="match status" value="1"/>
</dbReference>
<evidence type="ECO:0000256" key="7">
    <source>
        <dbReference type="SAM" id="Phobius"/>
    </source>
</evidence>
<dbReference type="CDD" id="cd00112">
    <property type="entry name" value="LDLa"/>
    <property type="match status" value="1"/>
</dbReference>
<evidence type="ECO:0000313" key="9">
    <source>
        <dbReference type="EMBL" id="CAF0910297.1"/>
    </source>
</evidence>
<dbReference type="EMBL" id="CAJNOG010000082">
    <property type="protein sequence ID" value="CAF0910297.1"/>
    <property type="molecule type" value="Genomic_DNA"/>
</dbReference>
<evidence type="ECO:0000256" key="1">
    <source>
        <dbReference type="ARBA" id="ARBA00022536"/>
    </source>
</evidence>
<keyword evidence="2" id="KW-0732">Signal</keyword>
<evidence type="ECO:0000256" key="5">
    <source>
        <dbReference type="PROSITE-ProRule" id="PRU00076"/>
    </source>
</evidence>
<dbReference type="SMART" id="SM00181">
    <property type="entry name" value="EGF"/>
    <property type="match status" value="1"/>
</dbReference>
<feature type="transmembrane region" description="Helical" evidence="7">
    <location>
        <begin position="835"/>
        <end position="856"/>
    </location>
</feature>
<evidence type="ECO:0000256" key="4">
    <source>
        <dbReference type="ARBA" id="ARBA00023157"/>
    </source>
</evidence>
<keyword evidence="7" id="KW-0812">Transmembrane</keyword>
<dbReference type="Proteomes" id="UP000663845">
    <property type="component" value="Unassembled WGS sequence"/>
</dbReference>
<keyword evidence="7" id="KW-0472">Membrane</keyword>
<evidence type="ECO:0000256" key="2">
    <source>
        <dbReference type="ARBA" id="ARBA00022729"/>
    </source>
</evidence>
<organism evidence="9 10">
    <name type="scientific">Adineta steineri</name>
    <dbReference type="NCBI Taxonomy" id="433720"/>
    <lineage>
        <taxon>Eukaryota</taxon>
        <taxon>Metazoa</taxon>
        <taxon>Spiralia</taxon>
        <taxon>Gnathifera</taxon>
        <taxon>Rotifera</taxon>
        <taxon>Eurotatoria</taxon>
        <taxon>Bdelloidea</taxon>
        <taxon>Adinetida</taxon>
        <taxon>Adinetidae</taxon>
        <taxon>Adineta</taxon>
    </lineage>
</organism>
<dbReference type="PROSITE" id="PS50068">
    <property type="entry name" value="LDLRA_2"/>
    <property type="match status" value="2"/>
</dbReference>
<dbReference type="PANTHER" id="PTHR24039:SF52">
    <property type="entry name" value="EGF-LIKE DOMAIN-CONTAINING PROTEIN"/>
    <property type="match status" value="1"/>
</dbReference>
<gene>
    <name evidence="9" type="ORF">JYZ213_LOCUS11042</name>
</gene>
<accession>A0A814A830</accession>
<dbReference type="SUPFAM" id="SSF81321">
    <property type="entry name" value="Family A G protein-coupled receptor-like"/>
    <property type="match status" value="1"/>
</dbReference>
<dbReference type="SUPFAM" id="SSF57196">
    <property type="entry name" value="EGF/Laminin"/>
    <property type="match status" value="1"/>
</dbReference>
<reference evidence="9" key="1">
    <citation type="submission" date="2021-02" db="EMBL/GenBank/DDBJ databases">
        <authorList>
            <person name="Nowell W R."/>
        </authorList>
    </citation>
    <scope>NUCLEOTIDE SEQUENCE</scope>
</reference>
<dbReference type="InterPro" id="IPR036055">
    <property type="entry name" value="LDL_receptor-like_sf"/>
</dbReference>
<proteinExistence type="predicted"/>
<dbReference type="PANTHER" id="PTHR24039">
    <property type="entry name" value="FIBRILLIN-RELATED"/>
    <property type="match status" value="1"/>
</dbReference>
<comment type="caution">
    <text evidence="9">The sequence shown here is derived from an EMBL/GenBank/DDBJ whole genome shotgun (WGS) entry which is preliminary data.</text>
</comment>
<feature type="disulfide bond" evidence="6">
    <location>
        <begin position="307"/>
        <end position="322"/>
    </location>
</feature>
<keyword evidence="3" id="KW-0677">Repeat</keyword>
<evidence type="ECO:0000313" key="10">
    <source>
        <dbReference type="Proteomes" id="UP000663845"/>
    </source>
</evidence>
<evidence type="ECO:0000256" key="6">
    <source>
        <dbReference type="PROSITE-ProRule" id="PRU00124"/>
    </source>
</evidence>
<dbReference type="InterPro" id="IPR002172">
    <property type="entry name" value="LDrepeatLR_classA_rpt"/>
</dbReference>
<dbReference type="InterPro" id="IPR000742">
    <property type="entry name" value="EGF"/>
</dbReference>
<keyword evidence="1 5" id="KW-0245">EGF-like domain</keyword>
<feature type="disulfide bond" evidence="5">
    <location>
        <begin position="604"/>
        <end position="613"/>
    </location>
</feature>
<name>A0A814A830_9BILA</name>
<dbReference type="PROSITE" id="PS50026">
    <property type="entry name" value="EGF_3"/>
    <property type="match status" value="1"/>
</dbReference>